<sequence>MRLKCSFHCSILFLLLLCKQLTTTEFILALRAAKLLKLFELTKKTLIFR</sequence>
<name>A0A133Q996_9BACT</name>
<dbReference type="AlphaFoldDB" id="A0A133Q996"/>
<comment type="caution">
    <text evidence="1">The sequence shown here is derived from an EMBL/GenBank/DDBJ whole genome shotgun (WGS) entry which is preliminary data.</text>
</comment>
<dbReference type="EMBL" id="LRQG01000092">
    <property type="protein sequence ID" value="KXA39383.1"/>
    <property type="molecule type" value="Genomic_DNA"/>
</dbReference>
<proteinExistence type="predicted"/>
<protein>
    <submittedName>
        <fullName evidence="1">Uncharacterized protein</fullName>
    </submittedName>
</protein>
<organism evidence="1 2">
    <name type="scientific">Prevotella corporis</name>
    <dbReference type="NCBI Taxonomy" id="28128"/>
    <lineage>
        <taxon>Bacteria</taxon>
        <taxon>Pseudomonadati</taxon>
        <taxon>Bacteroidota</taxon>
        <taxon>Bacteroidia</taxon>
        <taxon>Bacteroidales</taxon>
        <taxon>Prevotellaceae</taxon>
        <taxon>Prevotella</taxon>
    </lineage>
</organism>
<evidence type="ECO:0000313" key="1">
    <source>
        <dbReference type="EMBL" id="KXA39383.1"/>
    </source>
</evidence>
<accession>A0A133Q996</accession>
<dbReference type="STRING" id="28128.HMPREF3226_01218"/>
<dbReference type="Proteomes" id="UP000070533">
    <property type="component" value="Unassembled WGS sequence"/>
</dbReference>
<keyword evidence="2" id="KW-1185">Reference proteome</keyword>
<gene>
    <name evidence="1" type="ORF">HMPREF3226_01218</name>
</gene>
<evidence type="ECO:0000313" key="2">
    <source>
        <dbReference type="Proteomes" id="UP000070533"/>
    </source>
</evidence>
<reference evidence="2" key="1">
    <citation type="submission" date="2016-01" db="EMBL/GenBank/DDBJ databases">
        <authorList>
            <person name="Mitreva M."/>
            <person name="Pepin K.H."/>
            <person name="Mihindukulasuriya K.A."/>
            <person name="Fulton R."/>
            <person name="Fronick C."/>
            <person name="O'Laughlin M."/>
            <person name="Miner T."/>
            <person name="Herter B."/>
            <person name="Rosa B.A."/>
            <person name="Cordes M."/>
            <person name="Tomlinson C."/>
            <person name="Wollam A."/>
            <person name="Palsikar V.B."/>
            <person name="Mardis E.R."/>
            <person name="Wilson R.K."/>
        </authorList>
    </citation>
    <scope>NUCLEOTIDE SEQUENCE [LARGE SCALE GENOMIC DNA]</scope>
    <source>
        <strain evidence="2">MJR7716</strain>
    </source>
</reference>